<sequence length="196" mass="21523">MSQYLKLGDDQSPVQLDPHSEVGAFKVVGHCAWAKPEDKITPDFLRSRVEPWLTALFQSEHLNILIGAGLSSAIQESATGTKPQGMGWIEDLKVCKAEIDSYVAKTADASGRGKGNIEDQIRSINELIKGLEILTVQNLPVPPSPPGAPSYRNLKSELVELNNELTRCLKLFSDSVSYGEKLIRDANNDLKTETFT</sequence>
<geneLocation type="plasmid" evidence="1">
    <name>pT-OXA-181</name>
</geneLocation>
<proteinExistence type="predicted"/>
<accession>L7Z3L3</accession>
<dbReference type="AlphaFoldDB" id="L7Z3L3"/>
<name>L7Z3L3_CITFR</name>
<keyword evidence="1" id="KW-0614">Plasmid</keyword>
<reference evidence="1" key="1">
    <citation type="journal article" date="2013" name="Antimicrob. Agents Chemother.">
        <title>Complete Sequence of the IncT-Type Plasmid pT-OXA-181 Carrying the blaOXA-181 Carbapenemase Gene from Citrobacter freundii.</title>
        <authorList>
            <person name="Villa L."/>
            <person name="Carattoli A."/>
            <person name="Nordmann P."/>
            <person name="Carta C."/>
            <person name="Poirel L."/>
        </authorList>
    </citation>
    <scope>NUCLEOTIDE SEQUENCE</scope>
    <source>
        <strain evidence="1">CFSTE</strain>
        <plasmid evidence="1">pT-OXA-181</plasmid>
    </source>
</reference>
<organism evidence="1">
    <name type="scientific">Citrobacter freundii</name>
    <dbReference type="NCBI Taxonomy" id="546"/>
    <lineage>
        <taxon>Bacteria</taxon>
        <taxon>Pseudomonadati</taxon>
        <taxon>Pseudomonadota</taxon>
        <taxon>Gammaproteobacteria</taxon>
        <taxon>Enterobacterales</taxon>
        <taxon>Enterobacteriaceae</taxon>
        <taxon>Citrobacter</taxon>
        <taxon>Citrobacter freundii complex</taxon>
    </lineage>
</organism>
<evidence type="ECO:0000313" key="1">
    <source>
        <dbReference type="EMBL" id="AGE11212.1"/>
    </source>
</evidence>
<dbReference type="EMBL" id="JQ996150">
    <property type="protein sequence ID" value="AGE11212.1"/>
    <property type="molecule type" value="Genomic_DNA"/>
</dbReference>
<dbReference type="RefSeq" id="WP_053764298.1">
    <property type="nucleotide sequence ID" value="NC_020123.1"/>
</dbReference>
<protein>
    <submittedName>
        <fullName evidence="1">Uncharacterized protein</fullName>
    </submittedName>
</protein>